<evidence type="ECO:0000256" key="2">
    <source>
        <dbReference type="ARBA" id="ARBA00004202"/>
    </source>
</evidence>
<dbReference type="PANTHER" id="PTHR30034">
    <property type="entry name" value="FLAGELLAR MOTOR SWITCH PROTEIN FLIM"/>
    <property type="match status" value="1"/>
</dbReference>
<evidence type="ECO:0000313" key="12">
    <source>
        <dbReference type="EMBL" id="MBF4691736.1"/>
    </source>
</evidence>
<dbReference type="InterPro" id="IPR028976">
    <property type="entry name" value="CheC-like_sf"/>
</dbReference>
<keyword evidence="8" id="KW-0472">Membrane</keyword>
<dbReference type="Pfam" id="PF02154">
    <property type="entry name" value="FliM"/>
    <property type="match status" value="1"/>
</dbReference>
<dbReference type="Gene3D" id="2.30.330.10">
    <property type="entry name" value="SpoA-like"/>
    <property type="match status" value="1"/>
</dbReference>
<dbReference type="InterPro" id="IPR036429">
    <property type="entry name" value="SpoA-like_sf"/>
</dbReference>
<accession>A0ABR9ZMS0</accession>
<dbReference type="EMBL" id="JADKNH010000001">
    <property type="protein sequence ID" value="MBF4691736.1"/>
    <property type="molecule type" value="Genomic_DNA"/>
</dbReference>
<evidence type="ECO:0000313" key="13">
    <source>
        <dbReference type="Proteomes" id="UP000614200"/>
    </source>
</evidence>
<gene>
    <name evidence="12" type="primary">fliM</name>
    <name evidence="12" type="ORF">ISU02_01325</name>
</gene>
<dbReference type="SUPFAM" id="SSF103039">
    <property type="entry name" value="CheC-like"/>
    <property type="match status" value="1"/>
</dbReference>
<evidence type="ECO:0000256" key="3">
    <source>
        <dbReference type="ARBA" id="ARBA00011049"/>
    </source>
</evidence>
<evidence type="ECO:0000256" key="5">
    <source>
        <dbReference type="ARBA" id="ARBA00022475"/>
    </source>
</evidence>
<keyword evidence="12" id="KW-0966">Cell projection</keyword>
<evidence type="ECO:0000256" key="9">
    <source>
        <dbReference type="ARBA" id="ARBA00023143"/>
    </source>
</evidence>
<dbReference type="NCBIfam" id="TIGR01397">
    <property type="entry name" value="fliM_switch"/>
    <property type="match status" value="1"/>
</dbReference>
<protein>
    <recommendedName>
        <fullName evidence="4 10">Flagellar motor switch protein FliM</fullName>
    </recommendedName>
</protein>
<dbReference type="PIRSF" id="PIRSF002888">
    <property type="entry name" value="FliM"/>
    <property type="match status" value="1"/>
</dbReference>
<keyword evidence="12" id="KW-0969">Cilium</keyword>
<dbReference type="InterPro" id="IPR001543">
    <property type="entry name" value="FliN-like_C"/>
</dbReference>
<keyword evidence="5" id="KW-1003">Cell membrane</keyword>
<keyword evidence="12" id="KW-0282">Flagellum</keyword>
<keyword evidence="9" id="KW-0975">Bacterial flagellum</keyword>
<keyword evidence="13" id="KW-1185">Reference proteome</keyword>
<organism evidence="12 13">
    <name type="scientific">Fusibacter ferrireducens</name>
    <dbReference type="NCBI Taxonomy" id="2785058"/>
    <lineage>
        <taxon>Bacteria</taxon>
        <taxon>Bacillati</taxon>
        <taxon>Bacillota</taxon>
        <taxon>Clostridia</taxon>
        <taxon>Eubacteriales</taxon>
        <taxon>Eubacteriales Family XII. Incertae Sedis</taxon>
        <taxon>Fusibacter</taxon>
    </lineage>
</organism>
<evidence type="ECO:0000259" key="11">
    <source>
        <dbReference type="Pfam" id="PF01052"/>
    </source>
</evidence>
<dbReference type="Proteomes" id="UP000614200">
    <property type="component" value="Unassembled WGS sequence"/>
</dbReference>
<reference evidence="12 13" key="1">
    <citation type="submission" date="2020-11" db="EMBL/GenBank/DDBJ databases">
        <title>Fusibacter basophilias sp. nov.</title>
        <authorList>
            <person name="Qiu D."/>
        </authorList>
    </citation>
    <scope>NUCLEOTIDE SEQUENCE [LARGE SCALE GENOMIC DNA]</scope>
    <source>
        <strain evidence="12 13">Q10-2</strain>
    </source>
</reference>
<comment type="similarity">
    <text evidence="3">Belongs to the FliM family.</text>
</comment>
<keyword evidence="7" id="KW-0283">Flagellar rotation</keyword>
<comment type="caution">
    <text evidence="12">The sequence shown here is derived from an EMBL/GenBank/DDBJ whole genome shotgun (WGS) entry which is preliminary data.</text>
</comment>
<comment type="subcellular location">
    <subcellularLocation>
        <location evidence="1">Bacterial flagellum basal body</location>
    </subcellularLocation>
    <subcellularLocation>
        <location evidence="2">Cell membrane</location>
        <topology evidence="2">Peripheral membrane protein</topology>
    </subcellularLocation>
</comment>
<evidence type="ECO:0000256" key="7">
    <source>
        <dbReference type="ARBA" id="ARBA00022779"/>
    </source>
</evidence>
<dbReference type="CDD" id="cd17908">
    <property type="entry name" value="FliM"/>
    <property type="match status" value="1"/>
</dbReference>
<evidence type="ECO:0000256" key="6">
    <source>
        <dbReference type="ARBA" id="ARBA00022500"/>
    </source>
</evidence>
<sequence length="335" mass="37488">MSDVLSQNEIDELLSALSTGEVDVKDIEEEKKEKKVRKYDFSRPDKFAKDQLRTLEIIHENFSRLLNNFLSGYLRTYIEVEVISVQSLIYTEFSNSISNPSILGIVDFAPFTGQIIIDVSSDIAYSMIERVLGGTGKSASTSKESRSLTEIEMTLLRNILIKFINLLKEPWGNIVELRPKLENIETNSQFAQIVSPAESIALVTFNIHIGDSEGMVNICIPHFVIEPILPSLSSRLWFATSNKKEVTEEEREALETGIGKSVLSMKSVVGGSSISVSELLNLQRGDIILLNKKVDDPLEIYVEDKLKFRGKPGIKKKNVAVMITDVITEGDEIDD</sequence>
<feature type="domain" description="Flagellar motor switch protein FliN-like C-terminal" evidence="11">
    <location>
        <begin position="264"/>
        <end position="327"/>
    </location>
</feature>
<name>A0ABR9ZMS0_9FIRM</name>
<dbReference type="InterPro" id="IPR001689">
    <property type="entry name" value="Flag_FliM"/>
</dbReference>
<evidence type="ECO:0000256" key="8">
    <source>
        <dbReference type="ARBA" id="ARBA00023136"/>
    </source>
</evidence>
<evidence type="ECO:0000256" key="1">
    <source>
        <dbReference type="ARBA" id="ARBA00004117"/>
    </source>
</evidence>
<dbReference type="RefSeq" id="WP_194699977.1">
    <property type="nucleotide sequence ID" value="NZ_JADKNH010000001.1"/>
</dbReference>
<dbReference type="Pfam" id="PF01052">
    <property type="entry name" value="FliMN_C"/>
    <property type="match status" value="1"/>
</dbReference>
<proteinExistence type="inferred from homology"/>
<dbReference type="SUPFAM" id="SSF101801">
    <property type="entry name" value="Surface presentation of antigens (SPOA)"/>
    <property type="match status" value="1"/>
</dbReference>
<dbReference type="PANTHER" id="PTHR30034:SF6">
    <property type="entry name" value="YOP PROTEINS TRANSLOCATION PROTEIN Q"/>
    <property type="match status" value="1"/>
</dbReference>
<evidence type="ECO:0000256" key="4">
    <source>
        <dbReference type="ARBA" id="ARBA00021898"/>
    </source>
</evidence>
<evidence type="ECO:0000256" key="10">
    <source>
        <dbReference type="NCBIfam" id="TIGR01397"/>
    </source>
</evidence>
<dbReference type="PRINTS" id="PR00955">
    <property type="entry name" value="FLGMOTORFLIM"/>
</dbReference>
<keyword evidence="6" id="KW-0145">Chemotaxis</keyword>
<dbReference type="Gene3D" id="3.40.1550.10">
    <property type="entry name" value="CheC-like"/>
    <property type="match status" value="1"/>
</dbReference>